<keyword evidence="2" id="KW-1185">Reference proteome</keyword>
<dbReference type="Proteomes" id="UP001177260">
    <property type="component" value="Unassembled WGS sequence"/>
</dbReference>
<name>A0ACC3AWW4_9EURO</name>
<gene>
    <name evidence="1" type="primary">LYS9_2</name>
    <name evidence="1" type="ORF">N8T08_007962</name>
</gene>
<accession>A0ACC3AWW4</accession>
<evidence type="ECO:0000313" key="1">
    <source>
        <dbReference type="EMBL" id="KAK1142410.1"/>
    </source>
</evidence>
<dbReference type="EMBL" id="JAOPJF010000051">
    <property type="protein sequence ID" value="KAK1142410.1"/>
    <property type="molecule type" value="Genomic_DNA"/>
</dbReference>
<protein>
    <submittedName>
        <fullName evidence="1">Saccharopine dehydrogenase (NADP+, L-glutamate-forming)</fullName>
    </submittedName>
</protein>
<sequence>MSSEHKALLLGAGFVCPPAVQALSEAGVHVTVASRTLSAAEAVTDGRSNTSAISLDITDSGALDSAVADADIVISLVPYIFHAAVVKSAIKHTKPVVTTSYISPALWELNEEAKEAGITVLNEIGLDPGIDHLYAVKTIDEVHRAGGKITSFTSYCGALPAPSDANNPLGYKFSWSPRGGLLALLNSAQWYENGKIVEVNGKDLMASAKPHDHFSQFDLVGYPNRDSVGFKEFYNIPEAETVFRGTLRYKGFPEIIRTLVAIGFFSQEKLAILDSEKDGSLTWAQLTAELLGLSSDAGEADIEAAVLEKASFLSEEERERVVSGLRWIGLFSVDQVEAHGSPIDTLCAVLEKKMAYGPGERDMIALQHRFEVLRADGARETRSSTLIEYGEPIGPGSRSAMAKLVGLPCAVGTLAVLRGQIKEKGMIAPWTSAQIATLLRDELKKKYKIELNERSFIELEEQVF</sequence>
<comment type="caution">
    <text evidence="1">The sequence shown here is derived from an EMBL/GenBank/DDBJ whole genome shotgun (WGS) entry which is preliminary data.</text>
</comment>
<organism evidence="1 2">
    <name type="scientific">Aspergillus melleus</name>
    <dbReference type="NCBI Taxonomy" id="138277"/>
    <lineage>
        <taxon>Eukaryota</taxon>
        <taxon>Fungi</taxon>
        <taxon>Dikarya</taxon>
        <taxon>Ascomycota</taxon>
        <taxon>Pezizomycotina</taxon>
        <taxon>Eurotiomycetes</taxon>
        <taxon>Eurotiomycetidae</taxon>
        <taxon>Eurotiales</taxon>
        <taxon>Aspergillaceae</taxon>
        <taxon>Aspergillus</taxon>
        <taxon>Aspergillus subgen. Circumdati</taxon>
    </lineage>
</organism>
<evidence type="ECO:0000313" key="2">
    <source>
        <dbReference type="Proteomes" id="UP001177260"/>
    </source>
</evidence>
<reference evidence="1 2" key="1">
    <citation type="journal article" date="2023" name="ACS Omega">
        <title>Identification of the Neoaspergillic Acid Biosynthesis Gene Cluster by Establishing an In Vitro CRISPR-Ribonucleoprotein Genetic System in Aspergillus melleus.</title>
        <authorList>
            <person name="Yuan B."/>
            <person name="Grau M.F."/>
            <person name="Murata R.M."/>
            <person name="Torok T."/>
            <person name="Venkateswaran K."/>
            <person name="Stajich J.E."/>
            <person name="Wang C.C.C."/>
        </authorList>
    </citation>
    <scope>NUCLEOTIDE SEQUENCE [LARGE SCALE GENOMIC DNA]</scope>
    <source>
        <strain evidence="1 2">IMV 1140</strain>
    </source>
</reference>
<proteinExistence type="predicted"/>